<name>A0ABD0TWG9_DENTH</name>
<sequence length="123" mass="14394">MECPRSTVLLIFSALVLLFFTQAINIEVFHNVKNNKEIQELGQFVVDKINETTKESLERSGLPVTDEHIWIFHKVIVAKRWWNTRHTSSFPDGSYMYFLKIKLQSRSGKRQKLSANLRIRATN</sequence>
<dbReference type="AlphaFoldDB" id="A0ABD0TWG9"/>
<feature type="chain" id="PRO_5044755757" evidence="1">
    <location>
        <begin position="24"/>
        <end position="123"/>
    </location>
</feature>
<keyword evidence="1" id="KW-0732">Signal</keyword>
<gene>
    <name evidence="2" type="ORF">M5K25_026036</name>
</gene>
<evidence type="ECO:0000313" key="2">
    <source>
        <dbReference type="EMBL" id="KAL0903970.1"/>
    </source>
</evidence>
<feature type="signal peptide" evidence="1">
    <location>
        <begin position="1"/>
        <end position="23"/>
    </location>
</feature>
<organism evidence="2 3">
    <name type="scientific">Dendrobium thyrsiflorum</name>
    <name type="common">Pinecone-like raceme dendrobium</name>
    <name type="synonym">Orchid</name>
    <dbReference type="NCBI Taxonomy" id="117978"/>
    <lineage>
        <taxon>Eukaryota</taxon>
        <taxon>Viridiplantae</taxon>
        <taxon>Streptophyta</taxon>
        <taxon>Embryophyta</taxon>
        <taxon>Tracheophyta</taxon>
        <taxon>Spermatophyta</taxon>
        <taxon>Magnoliopsida</taxon>
        <taxon>Liliopsida</taxon>
        <taxon>Asparagales</taxon>
        <taxon>Orchidaceae</taxon>
        <taxon>Epidendroideae</taxon>
        <taxon>Malaxideae</taxon>
        <taxon>Dendrobiinae</taxon>
        <taxon>Dendrobium</taxon>
    </lineage>
</organism>
<protein>
    <submittedName>
        <fullName evidence="2">Uncharacterized protein</fullName>
    </submittedName>
</protein>
<keyword evidence="3" id="KW-1185">Reference proteome</keyword>
<evidence type="ECO:0000313" key="3">
    <source>
        <dbReference type="Proteomes" id="UP001552299"/>
    </source>
</evidence>
<dbReference type="Proteomes" id="UP001552299">
    <property type="component" value="Unassembled WGS sequence"/>
</dbReference>
<proteinExistence type="predicted"/>
<reference evidence="2 3" key="1">
    <citation type="journal article" date="2024" name="Plant Biotechnol. J.">
        <title>Dendrobium thyrsiflorum genome and its molecular insights into genes involved in important horticultural traits.</title>
        <authorList>
            <person name="Chen B."/>
            <person name="Wang J.Y."/>
            <person name="Zheng P.J."/>
            <person name="Li K.L."/>
            <person name="Liang Y.M."/>
            <person name="Chen X.F."/>
            <person name="Zhang C."/>
            <person name="Zhao X."/>
            <person name="He X."/>
            <person name="Zhang G.Q."/>
            <person name="Liu Z.J."/>
            <person name="Xu Q."/>
        </authorList>
    </citation>
    <scope>NUCLEOTIDE SEQUENCE [LARGE SCALE GENOMIC DNA]</scope>
    <source>
        <strain evidence="2">GZMU011</strain>
    </source>
</reference>
<evidence type="ECO:0000256" key="1">
    <source>
        <dbReference type="SAM" id="SignalP"/>
    </source>
</evidence>
<accession>A0ABD0TWG9</accession>
<comment type="caution">
    <text evidence="2">The sequence shown here is derived from an EMBL/GenBank/DDBJ whole genome shotgun (WGS) entry which is preliminary data.</text>
</comment>
<dbReference type="EMBL" id="JANQDX010000019">
    <property type="protein sequence ID" value="KAL0903970.1"/>
    <property type="molecule type" value="Genomic_DNA"/>
</dbReference>